<evidence type="ECO:0000256" key="2">
    <source>
        <dbReference type="ARBA" id="ARBA00022448"/>
    </source>
</evidence>
<feature type="transmembrane region" description="Helical" evidence="15">
    <location>
        <begin position="201"/>
        <end position="218"/>
    </location>
</feature>
<comment type="subcellular location">
    <subcellularLocation>
        <location evidence="1">Membrane</location>
        <topology evidence="1">Multi-pass membrane protein</topology>
    </subcellularLocation>
</comment>
<protein>
    <recommendedName>
        <fullName evidence="16">Ion transport domain-containing protein</fullName>
    </recommendedName>
</protein>
<evidence type="ECO:0000256" key="1">
    <source>
        <dbReference type="ARBA" id="ARBA00004141"/>
    </source>
</evidence>
<evidence type="ECO:0000256" key="13">
    <source>
        <dbReference type="ARBA" id="ARBA00023303"/>
    </source>
</evidence>
<feature type="transmembrane region" description="Helical" evidence="15">
    <location>
        <begin position="1134"/>
        <end position="1156"/>
    </location>
</feature>
<feature type="transmembrane region" description="Helical" evidence="15">
    <location>
        <begin position="1776"/>
        <end position="1799"/>
    </location>
</feature>
<feature type="transmembrane region" description="Helical" evidence="15">
    <location>
        <begin position="1847"/>
        <end position="1872"/>
    </location>
</feature>
<dbReference type="FunFam" id="1.10.287.70:FF:000280">
    <property type="entry name" value="Uncharacterized protein"/>
    <property type="match status" value="1"/>
</dbReference>
<feature type="transmembrane region" description="Helical" evidence="15">
    <location>
        <begin position="1449"/>
        <end position="1478"/>
    </location>
</feature>
<feature type="domain" description="Ion transport" evidence="16">
    <location>
        <begin position="132"/>
        <end position="394"/>
    </location>
</feature>
<dbReference type="PANTHER" id="PTHR45628">
    <property type="entry name" value="VOLTAGE-DEPENDENT CALCIUM CHANNEL TYPE A SUBUNIT ALPHA-1"/>
    <property type="match status" value="1"/>
</dbReference>
<feature type="region of interest" description="Disordered" evidence="14">
    <location>
        <begin position="531"/>
        <end position="599"/>
    </location>
</feature>
<evidence type="ECO:0000313" key="17">
    <source>
        <dbReference type="EMBL" id="CAD8122811.1"/>
    </source>
</evidence>
<evidence type="ECO:0000256" key="9">
    <source>
        <dbReference type="ARBA" id="ARBA00022989"/>
    </source>
</evidence>
<feature type="compositionally biased region" description="Basic and acidic residues" evidence="14">
    <location>
        <begin position="578"/>
        <end position="590"/>
    </location>
</feature>
<evidence type="ECO:0000256" key="4">
    <source>
        <dbReference type="ARBA" id="ARBA00022673"/>
    </source>
</evidence>
<keyword evidence="7" id="KW-0106">Calcium</keyword>
<dbReference type="GO" id="GO:0098703">
    <property type="term" value="P:calcium ion import across plasma membrane"/>
    <property type="evidence" value="ECO:0007669"/>
    <property type="project" value="TreeGrafter"/>
</dbReference>
<dbReference type="GO" id="GO:0005891">
    <property type="term" value="C:voltage-gated calcium channel complex"/>
    <property type="evidence" value="ECO:0007669"/>
    <property type="project" value="TreeGrafter"/>
</dbReference>
<dbReference type="Pfam" id="PF00520">
    <property type="entry name" value="Ion_trans"/>
    <property type="match status" value="4"/>
</dbReference>
<feature type="region of interest" description="Disordered" evidence="14">
    <location>
        <begin position="2139"/>
        <end position="2183"/>
    </location>
</feature>
<evidence type="ECO:0000256" key="10">
    <source>
        <dbReference type="ARBA" id="ARBA00023065"/>
    </source>
</evidence>
<accession>A0A8S1R3X0</accession>
<sequence>MILQQSILHNEDEKEQIRRDFDVFSIEELNNELRVQNNQELLRKVHDLFFDIKAEEQEIYQEELQSQMQDEYEDMLINYKNISNSYLKLIPQSDLQLAQNYTDQYPLLAIRKRLLIFQKRVSLLATNIVTNTIFEIITIFIIIFNSIMLALDDPTTEEQTEFANLMDQIFLIYYTIEAVLKIIAQGLILPKKAYLRETWNILDFSVIITAYLPFFVSSNSLNLNSLRSFRVLRPLRTISSIKSLRMILLALFASLAQLRDAAIVLVFFYTIFAIAGVQLFSGYLKRRCFSEIGIKLLTKFEINAYCAIDSDCPTDYICGKQIRNPESDLINFDTFGWAFLQVFVITTLEGWSKISEAVILTFSEFVIFYFLLVIIVGAFFLVNLTLAVIKLNFKPEKIEEELKLISDDIEFYDYWELRKLGLYKTKRYTVDIINYGASEQKSYQPYFIRPKSRKANTVNLNNIENNYKPPTYKNIQFKAIQQAKYYSKSINLKDKVKLQGIYGMGNIEKDLFPNNNKLDSILKQNDNHSISSKTNELKKQSSENLIPSENNLDRQDKQQRIMSVKSKNQTNSNYSKNGDQDENQKVDIPHPRKRKSTSQQFLNFVRSPSKYSKTIKIINKKDSIDLLSNTEFSSINLSELSEYQCDNRLQEIAVDLEPVDQKNIELIEKENELKEFRTIRKTEPKKIKDFIQNEQNDHQFDEKNLKLKSKLHSIQFYPIIKIDHEQYTSTEEVLETKYIKELHLKKQVQEYKFKTMSVKIQYCFKNSKQIIFSQQSQKSNHKKQYTTIQNQKQQIAKKLKVFHGIRRIKPILDDIHPVEEFLMLSELVDSETRREEEQEVDVQNSQNPLMDTYDHLKRKKKNQMNQKQELTYQELQSYFFDTNDCIVDLNKNQTVIREIEQNNKNIFLSYHEREAQRAVFYHDYYEIRKKDTLSNGIIQAISSIEDVLLVSDYTFFDQKFAIQMNSVMKAMNYDDNAYFKWIKGFTGLLLVCQRNLYHFIQSSSFEGMMNLAVALNTIILGLDGLISEESNAFLVQFNFTFTILFTVELGLKMMALGAITYMKDTMNIFDALIVCLSLVELFILGGSNGKSSLSAFRAVRIFRAFRVLRVTKLMKSLQFMGFLIKVLTNSFQSLMYILLLMIIFIFIFTLLGMSFFGGQLTDTPSRENFDNLQSSFLIVFQVLTLENWNSLLYELLLQPLSPVITMIYLVFWIMIGNYVFLNLFLAILLENFEEEYKQDKTGLDYEIQQVKNSSTTQVMPHSTLQQSGTNINMNSNNQIQFTNQPILRRRSQVKITFHHDESIQKKKEPSFIYFSEQGNQFRRIAYRIVKDKKFEGFIFILIFLTSVKLVLDTYIPSQGDIRIYSIQFDIGFAILFGLEFLFKIVAFGFVQEEASYLRESWNILDFFIVIASFVDVSVSSINLSFVKILRLLRTLRPLRFITHNKSMKILVSALLQSINGIFNVGIVIILSWLMFAILGVSLMKNKLHYCNLNDGKTYYYGQEDCINKYQGIWENRDINFDNVLRGMLTLFVLSTLEGWPDYMYYFIDADESGPIFEAQLQFSWYFVIFILFGAMLLINLFIGVILVNYHLAEEASRDQTLTQTQSDWIDLQKLIIHSNPNMAMFFPPDNPFRAIFFKLIKYKYFDPLIMTIIVLNIITMGLAKEEASKQYDQILNYLNLSFTFVFILEAILKLIAIGIIGYMRNSWNQFDFFVVCASILDLILDFSGNSFVTFLKVGPQIARVFRVLRVTRLFRLVKQFQGLQKLIETALYSLPAMLNVTALLFLVFFIFSILGVFLFQDIKTGEIINDVTNFQDFHHSFEILFQCSTGEDWHKVMFDTMRGGQEYNCIFFIFFIIIQQYIMLNLFILIILDQYEINYFNSDNPLNKFQEFENIFVESWSKFAYQDKGMKMHGTALVNLMFEMEQPLGYELNRKLQEDIQEWKNINPDNDPSQLDKFKQQLLVAAKKNVATQIMKMNIYSDSDGYVRYHQVLFSVLKNYLQKKLNYNLTEVGAKKIKQKEHETISKITKSDISKSENLVNPIVQYLFVLMAFKAMKRYKFKKKLQQQKLAQLSILGQEYFSDDNSSNTSYDGNAEILSRKTKGSNARIEPEYGQVKYLSVPNTMIYQNILALNHQVVSDSDNDSSQNQSSDQDNSNLRKFQKISQKVEGLKRRGSQKQTYKK</sequence>
<keyword evidence="2" id="KW-0813">Transport</keyword>
<evidence type="ECO:0000256" key="11">
    <source>
        <dbReference type="ARBA" id="ARBA00023136"/>
    </source>
</evidence>
<evidence type="ECO:0000256" key="7">
    <source>
        <dbReference type="ARBA" id="ARBA00022837"/>
    </source>
</evidence>
<dbReference type="OrthoDB" id="431720at2759"/>
<keyword evidence="9 15" id="KW-1133">Transmembrane helix</keyword>
<dbReference type="FunFam" id="1.10.287.70:FF:000295">
    <property type="entry name" value="Uncharacterized protein"/>
    <property type="match status" value="1"/>
</dbReference>
<feature type="compositionally biased region" description="Basic residues" evidence="14">
    <location>
        <begin position="2173"/>
        <end position="2183"/>
    </location>
</feature>
<evidence type="ECO:0000256" key="3">
    <source>
        <dbReference type="ARBA" id="ARBA00022568"/>
    </source>
</evidence>
<dbReference type="InterPro" id="IPR050599">
    <property type="entry name" value="VDCC_alpha-1_subunit"/>
</dbReference>
<dbReference type="FunFam" id="1.20.120.350:FF:000009">
    <property type="entry name" value="Voltage-dependent T-type calcium channel subunit alpha"/>
    <property type="match status" value="1"/>
</dbReference>
<name>A0A8S1R3X0_9CILI</name>
<feature type="domain" description="Ion transport" evidence="16">
    <location>
        <begin position="1333"/>
        <end position="1595"/>
    </location>
</feature>
<feature type="transmembrane region" description="Helical" evidence="15">
    <location>
        <begin position="1644"/>
        <end position="1663"/>
    </location>
</feature>
<evidence type="ECO:0000313" key="18">
    <source>
        <dbReference type="Proteomes" id="UP000692954"/>
    </source>
</evidence>
<feature type="transmembrane region" description="Helical" evidence="15">
    <location>
        <begin position="121"/>
        <end position="151"/>
    </location>
</feature>
<keyword evidence="13" id="KW-0407">Ion channel</keyword>
<keyword evidence="5 15" id="KW-0812">Transmembrane</keyword>
<feature type="transmembrane region" description="Helical" evidence="15">
    <location>
        <begin position="1205"/>
        <end position="1229"/>
    </location>
</feature>
<feature type="transmembrane region" description="Helical" evidence="15">
    <location>
        <begin position="1361"/>
        <end position="1382"/>
    </location>
</feature>
<feature type="transmembrane region" description="Helical" evidence="15">
    <location>
        <begin position="263"/>
        <end position="284"/>
    </location>
</feature>
<feature type="compositionally biased region" description="Polar residues" evidence="14">
    <location>
        <begin position="565"/>
        <end position="577"/>
    </location>
</feature>
<keyword evidence="18" id="KW-1185">Reference proteome</keyword>
<proteinExistence type="predicted"/>
<gene>
    <name evidence="17" type="ORF">PSON_ATCC_30995.1.T1400150</name>
</gene>
<keyword evidence="3" id="KW-0109">Calcium transport</keyword>
<organism evidence="17 18">
    <name type="scientific">Paramecium sonneborni</name>
    <dbReference type="NCBI Taxonomy" id="65129"/>
    <lineage>
        <taxon>Eukaryota</taxon>
        <taxon>Sar</taxon>
        <taxon>Alveolata</taxon>
        <taxon>Ciliophora</taxon>
        <taxon>Intramacronucleata</taxon>
        <taxon>Oligohymenophorea</taxon>
        <taxon>Peniculida</taxon>
        <taxon>Parameciidae</taxon>
        <taxon>Paramecium</taxon>
    </lineage>
</organism>
<evidence type="ECO:0000256" key="15">
    <source>
        <dbReference type="SAM" id="Phobius"/>
    </source>
</evidence>
<evidence type="ECO:0000259" key="16">
    <source>
        <dbReference type="Pfam" id="PF00520"/>
    </source>
</evidence>
<dbReference type="PANTHER" id="PTHR45628:SF7">
    <property type="entry name" value="VOLTAGE-DEPENDENT CALCIUM CHANNEL TYPE A SUBUNIT ALPHA-1"/>
    <property type="match status" value="1"/>
</dbReference>
<evidence type="ECO:0000256" key="8">
    <source>
        <dbReference type="ARBA" id="ARBA00022882"/>
    </source>
</evidence>
<feature type="compositionally biased region" description="Low complexity" evidence="14">
    <location>
        <begin position="2144"/>
        <end position="2156"/>
    </location>
</feature>
<comment type="caution">
    <text evidence="17">The sequence shown here is derived from an EMBL/GenBank/DDBJ whole genome shotgun (WGS) entry which is preliminary data.</text>
</comment>
<feature type="domain" description="Ion transport" evidence="16">
    <location>
        <begin position="1642"/>
        <end position="1876"/>
    </location>
</feature>
<feature type="transmembrane region" description="Helical" evidence="15">
    <location>
        <begin position="1710"/>
        <end position="1728"/>
    </location>
</feature>
<dbReference type="InterPro" id="IPR005821">
    <property type="entry name" value="Ion_trans_dom"/>
</dbReference>
<feature type="transmembrane region" description="Helical" evidence="15">
    <location>
        <begin position="366"/>
        <end position="389"/>
    </location>
</feature>
<evidence type="ECO:0000256" key="6">
    <source>
        <dbReference type="ARBA" id="ARBA00022737"/>
    </source>
</evidence>
<feature type="transmembrane region" description="Helical" evidence="15">
    <location>
        <begin position="1523"/>
        <end position="1542"/>
    </location>
</feature>
<feature type="transmembrane region" description="Helical" evidence="15">
    <location>
        <begin position="1403"/>
        <end position="1429"/>
    </location>
</feature>
<keyword evidence="11 15" id="KW-0472">Membrane</keyword>
<feature type="transmembrane region" description="Helical" evidence="15">
    <location>
        <begin position="1683"/>
        <end position="1703"/>
    </location>
</feature>
<evidence type="ECO:0000256" key="14">
    <source>
        <dbReference type="SAM" id="MobiDB-lite"/>
    </source>
</evidence>
<dbReference type="FunFam" id="1.20.120.350:FF:000072">
    <property type="entry name" value="Voltage-dependent T-type calcium channel subunit alpha"/>
    <property type="match status" value="2"/>
</dbReference>
<feature type="transmembrane region" description="Helical" evidence="15">
    <location>
        <begin position="1562"/>
        <end position="1587"/>
    </location>
</feature>
<keyword evidence="10" id="KW-0406">Ion transport</keyword>
<dbReference type="Proteomes" id="UP000692954">
    <property type="component" value="Unassembled WGS sequence"/>
</dbReference>
<feature type="domain" description="Ion transport" evidence="16">
    <location>
        <begin position="1003"/>
        <end position="1239"/>
    </location>
</feature>
<feature type="transmembrane region" description="Helical" evidence="15">
    <location>
        <begin position="171"/>
        <end position="189"/>
    </location>
</feature>
<dbReference type="GO" id="GO:0008331">
    <property type="term" value="F:high voltage-gated calcium channel activity"/>
    <property type="evidence" value="ECO:0007669"/>
    <property type="project" value="TreeGrafter"/>
</dbReference>
<keyword evidence="8" id="KW-0851">Voltage-gated channel</keyword>
<dbReference type="FunFam" id="1.10.287.70:FF:000117">
    <property type="entry name" value="Voltage-gated Ca2+ channel, alpha subunit"/>
    <property type="match status" value="1"/>
</dbReference>
<evidence type="ECO:0000256" key="12">
    <source>
        <dbReference type="ARBA" id="ARBA00023180"/>
    </source>
</evidence>
<keyword evidence="6" id="KW-0677">Repeat</keyword>
<feature type="transmembrane region" description="Helical" evidence="15">
    <location>
        <begin position="1336"/>
        <end position="1355"/>
    </location>
</feature>
<feature type="transmembrane region" description="Helical" evidence="15">
    <location>
        <begin position="1038"/>
        <end position="1062"/>
    </location>
</feature>
<keyword evidence="12" id="KW-0325">Glycoprotein</keyword>
<keyword evidence="4" id="KW-0107">Calcium channel</keyword>
<dbReference type="FunFam" id="1.20.120.350:FF:000095">
    <property type="entry name" value="Voltage-gated Ca2+ channel, alpha subunit"/>
    <property type="match status" value="1"/>
</dbReference>
<reference evidence="17" key="1">
    <citation type="submission" date="2021-01" db="EMBL/GenBank/DDBJ databases">
        <authorList>
            <consortium name="Genoscope - CEA"/>
            <person name="William W."/>
        </authorList>
    </citation>
    <scope>NUCLEOTIDE SEQUENCE</scope>
</reference>
<evidence type="ECO:0000256" key="5">
    <source>
        <dbReference type="ARBA" id="ARBA00022692"/>
    </source>
</evidence>
<dbReference type="EMBL" id="CAJJDN010000140">
    <property type="protein sequence ID" value="CAD8122811.1"/>
    <property type="molecule type" value="Genomic_DNA"/>
</dbReference>